<feature type="region of interest" description="Disordered" evidence="7">
    <location>
        <begin position="448"/>
        <end position="467"/>
    </location>
</feature>
<feature type="region of interest" description="Disordered" evidence="7">
    <location>
        <begin position="524"/>
        <end position="577"/>
    </location>
</feature>
<dbReference type="SMART" id="SM00184">
    <property type="entry name" value="RING"/>
    <property type="match status" value="1"/>
</dbReference>
<feature type="region of interest" description="Disordered" evidence="7">
    <location>
        <begin position="158"/>
        <end position="184"/>
    </location>
</feature>
<evidence type="ECO:0000259" key="8">
    <source>
        <dbReference type="PROSITE" id="PS50089"/>
    </source>
</evidence>
<keyword evidence="4" id="KW-0862">Zinc</keyword>
<dbReference type="InterPro" id="IPR017907">
    <property type="entry name" value="Znf_RING_CS"/>
</dbReference>
<feature type="region of interest" description="Disordered" evidence="7">
    <location>
        <begin position="689"/>
        <end position="747"/>
    </location>
</feature>
<dbReference type="InterPro" id="IPR013083">
    <property type="entry name" value="Znf_RING/FYVE/PHD"/>
</dbReference>
<dbReference type="PANTHER" id="PTHR10825:SF72">
    <property type="entry name" value="UBIQUITIN-LIKE DOMAIN-CONTAINING PROTEIN"/>
    <property type="match status" value="1"/>
</dbReference>
<accession>A0AAE0ZVQ2</accession>
<feature type="compositionally biased region" description="Polar residues" evidence="7">
    <location>
        <begin position="1830"/>
        <end position="1839"/>
    </location>
</feature>
<dbReference type="GO" id="GO:0000122">
    <property type="term" value="P:negative regulation of transcription by RNA polymerase II"/>
    <property type="evidence" value="ECO:0007669"/>
    <property type="project" value="TreeGrafter"/>
</dbReference>
<evidence type="ECO:0000313" key="10">
    <source>
        <dbReference type="Proteomes" id="UP001283361"/>
    </source>
</evidence>
<feature type="compositionally biased region" description="Low complexity" evidence="7">
    <location>
        <begin position="1298"/>
        <end position="1309"/>
    </location>
</feature>
<dbReference type="GO" id="GO:0035102">
    <property type="term" value="C:PRC1 complex"/>
    <property type="evidence" value="ECO:0007669"/>
    <property type="project" value="TreeGrafter"/>
</dbReference>
<feature type="compositionally biased region" description="Polar residues" evidence="7">
    <location>
        <begin position="689"/>
        <end position="706"/>
    </location>
</feature>
<feature type="compositionally biased region" description="Polar residues" evidence="7">
    <location>
        <begin position="836"/>
        <end position="848"/>
    </location>
</feature>
<dbReference type="CDD" id="cd17082">
    <property type="entry name" value="RAWUL_PCGF2_like"/>
    <property type="match status" value="1"/>
</dbReference>
<organism evidence="9 10">
    <name type="scientific">Elysia crispata</name>
    <name type="common">lettuce slug</name>
    <dbReference type="NCBI Taxonomy" id="231223"/>
    <lineage>
        <taxon>Eukaryota</taxon>
        <taxon>Metazoa</taxon>
        <taxon>Spiralia</taxon>
        <taxon>Lophotrochozoa</taxon>
        <taxon>Mollusca</taxon>
        <taxon>Gastropoda</taxon>
        <taxon>Heterobranchia</taxon>
        <taxon>Euthyneura</taxon>
        <taxon>Panpulmonata</taxon>
        <taxon>Sacoglossa</taxon>
        <taxon>Placobranchoidea</taxon>
        <taxon>Plakobranchidae</taxon>
        <taxon>Elysia</taxon>
    </lineage>
</organism>
<reference evidence="9" key="1">
    <citation type="journal article" date="2023" name="G3 (Bethesda)">
        <title>A reference genome for the long-term kleptoplast-retaining sea slug Elysia crispata morphotype clarki.</title>
        <authorList>
            <person name="Eastman K.E."/>
            <person name="Pendleton A.L."/>
            <person name="Shaikh M.A."/>
            <person name="Suttiyut T."/>
            <person name="Ogas R."/>
            <person name="Tomko P."/>
            <person name="Gavelis G."/>
            <person name="Widhalm J.R."/>
            <person name="Wisecaver J.H."/>
        </authorList>
    </citation>
    <scope>NUCLEOTIDE SEQUENCE</scope>
    <source>
        <strain evidence="9">ECLA1</strain>
    </source>
</reference>
<dbReference type="PROSITE" id="PS50089">
    <property type="entry name" value="ZF_RING_2"/>
    <property type="match status" value="1"/>
</dbReference>
<feature type="region of interest" description="Disordered" evidence="7">
    <location>
        <begin position="1545"/>
        <end position="1578"/>
    </location>
</feature>
<feature type="compositionally biased region" description="Polar residues" evidence="7">
    <location>
        <begin position="1806"/>
        <end position="1815"/>
    </location>
</feature>
<keyword evidence="5" id="KW-0539">Nucleus</keyword>
<feature type="compositionally biased region" description="Low complexity" evidence="7">
    <location>
        <begin position="1959"/>
        <end position="1978"/>
    </location>
</feature>
<dbReference type="Gene3D" id="3.10.20.90">
    <property type="entry name" value="Phosphatidylinositol 3-kinase Catalytic Subunit, Chain A, domain 1"/>
    <property type="match status" value="1"/>
</dbReference>
<evidence type="ECO:0000256" key="6">
    <source>
        <dbReference type="PROSITE-ProRule" id="PRU00175"/>
    </source>
</evidence>
<feature type="compositionally biased region" description="Polar residues" evidence="7">
    <location>
        <begin position="1883"/>
        <end position="1894"/>
    </location>
</feature>
<feature type="compositionally biased region" description="Polar residues" evidence="7">
    <location>
        <begin position="1502"/>
        <end position="1516"/>
    </location>
</feature>
<feature type="compositionally biased region" description="Basic and acidic residues" evidence="7">
    <location>
        <begin position="856"/>
        <end position="869"/>
    </location>
</feature>
<feature type="compositionally biased region" description="Polar residues" evidence="7">
    <location>
        <begin position="1909"/>
        <end position="1933"/>
    </location>
</feature>
<protein>
    <recommendedName>
        <fullName evidence="8">RING-type domain-containing protein</fullName>
    </recommendedName>
</protein>
<evidence type="ECO:0000256" key="7">
    <source>
        <dbReference type="SAM" id="MobiDB-lite"/>
    </source>
</evidence>
<comment type="caution">
    <text evidence="9">The sequence shown here is derived from an EMBL/GenBank/DDBJ whole genome shotgun (WGS) entry which is preliminary data.</text>
</comment>
<feature type="region of interest" description="Disordered" evidence="7">
    <location>
        <begin position="1373"/>
        <end position="1432"/>
    </location>
</feature>
<keyword evidence="3 6" id="KW-0863">Zinc-finger</keyword>
<dbReference type="Gene3D" id="3.30.40.10">
    <property type="entry name" value="Zinc/RING finger domain, C3HC4 (zinc finger)"/>
    <property type="match status" value="1"/>
</dbReference>
<feature type="compositionally biased region" description="Basic and acidic residues" evidence="7">
    <location>
        <begin position="995"/>
        <end position="1004"/>
    </location>
</feature>
<feature type="compositionally biased region" description="Low complexity" evidence="7">
    <location>
        <begin position="1382"/>
        <end position="1418"/>
    </location>
</feature>
<feature type="compositionally biased region" description="Polar residues" evidence="7">
    <location>
        <begin position="1268"/>
        <end position="1290"/>
    </location>
</feature>
<sequence length="2120" mass="228072">MTGPASARVVLTDTRLLKWQGSQRTLTASQAFSFRETPVPSLVLRGGYGISLPLTKRMAGHAPPKRLRISELNPHLLCALCGGYLIDATTIIECLHSFCKTCILRYLESSNYCPICEVLIHKTRPWQNIRLDHALQNAVYKTVPGLFQNEMKRRREFYQKQNKERRGRVSSGAKDARPSAQGDCCSHGQLGDRVIFSKDEKFSISIEFSPDGRPVEDSQKKNTKRQKNAFPQDKRYLNCPAGLRIEHLKKFIRAKFSLPEDIQIDLFYEKDPLCDTYSLMDVAYICMWKRDCVLRLFYSFYEVPPKIPRLDTAAVKLEMQRVHKDGQKAHGEGSEEKAGHVKAEEEKQEKKQAFTDRKCRSQKEEKHKKQTHTEEENSTPPKTEVEDTREDKDKVKDSLFHSNLKVNCLPTVSLTQMKVTEEMEVKVLLGKAVLQKQEEVTQVKEPPSVKLNLDSKPPTTDKKVGFGKVGLGMKNQDNAASDIKPSVPNNASLQEVKHEIAGSPSSIVKAAPNHAGIKRKYQEPLDAETSRDGESLLSQQASSVGKPIQLSTEPCQKDSKPVPKAIQDIKPTPAKSCSDFKGSVSKYLKPASPSKDAKPTALSQTKKLNVSLTDTKPAPTVQVVKSASASHNGKLAVQSQSIKTVNHANAKSAVASHNVHLVSTSKMVKPVTVALDKKSILTSQIVESHSTPGACNSHASQKIKSSSQKDAKILMPNSKDCKPGSSSKETQFGCSSRETKSNTSCKESKPAVKYTHQAQQTVSYTIVSCGINAENGKFPSGPNSPKAPLKMLIKSSESKDSKTCFVASGPLGISKEPKHKVIYPSSTKVNSKDTKLSPTKTSVGTCTESGSSKQKQSKEKKNKHSESKSGWKPKKTSPKVNSSADRQPVSYKTENKSLLQASAKSTQSGSISKNAQDVYNFVPEEKEDVPQKKKEVLKINTTKSSIIKTPVSAKEVHNASSAQPGFPTAIAAHLQGGNSLEPEQSEAVNLSHKPLVSDKQEGDSLRSSPTNPRANGKIPTPSNHCQTKVAVSSLSHSSMDNSYTYMYAIDLSKAKTAPKVEENSADSKPASGSVELSKMPASEEKRTSQESQQELVNTQREDFQTSGTRKNIQDNLSPNKAGVRTVVHALPSTAHSQIKTPSKSGVQHLKVSNSLAMVVANLASSAVSNLVTSIKLASSKAPSSEAPALDQSFIKTTEPHIFHAKTPVADTKSINISTTCQVPTSSLKPAVTEALPVKSSIDVNCATSCDISSASSCLDESKTEHTSPDSTVSPQALVSSTQKDSPSEAASSAVLPEVSSTKPPVNKPSSPSPAPTTADVPKTIITVPLIPSQTGTLIHGRPNDLKIHTDQLKAQQEKPGQRIEDVPSNQAEVSTTISPVQPESSSLATSISSTPPTVSISSITTSSSPTTVSISLSPNRNPLTATSTAPVSNDTSSTIISISLPGVSSASTVNSASSASVTSASTTFSTTSVVKSIDSITSALAKQNASELKSKVSEDKTFLTSAPRKSSVNKSFDSPGKKLEASVSKLHLPKDPRKIDNFLFDTLPSERESPTSTSSPKPKDMLSSEPEEPQSSSFMEDTIISVARGTLPEVIDSAPLESEEASFAAVHHLPKSISQTSKAHAARKTSAMPSNYSSPLPSNKLNNNVIQTTKISTLIPKSNSTTSKSSLYAKAFPYPPLNTIPASRGFLHAAFPHASIMHPDFTAMVNGTNNFVRSLIAAQHASRPALSRFHSRSHSANYHLPTNVTMPPCGSKPQMSQVSPSVSTATNKSAHQMSNKSQVGPKSQGSFASSKSISASSFPKSTNSQTQATAYSNDSSTSDSHKSMLLPSTKSLNQGQKDKEGKSIKLRAMPPLTIPKSGLGGTTLKLQRSPGSTDHYVLSPTTSGSSSNTQHHNHNQKPSKETKRSNSVGSGGSRTPTSPLSPKDSSLTGERQRVPTIKISDINRNPIIVDSGNGSTSIPTTSTTCTASTSTRKTNCNTNHSHNHRIASTSSSSSRPPSASSTSSLSPSTIPHSNNNTVPSPNSSSTNHRTSSRGGDRGSDSSCSPTGSVPERSPARDCRRPPSAEFLLPHHQRWHGFPTAELLFHGFKLPAHAHFQELHYDTDAMPLDYSQSSSKS</sequence>
<feature type="compositionally biased region" description="Low complexity" evidence="7">
    <location>
        <begin position="1785"/>
        <end position="1805"/>
    </location>
</feature>
<feature type="region of interest" description="Disordered" evidence="7">
    <location>
        <begin position="208"/>
        <end position="231"/>
    </location>
</feature>
<comment type="subcellular location">
    <subcellularLocation>
        <location evidence="1">Nucleus</location>
    </subcellularLocation>
</comment>
<feature type="compositionally biased region" description="Polar residues" evidence="7">
    <location>
        <begin position="1419"/>
        <end position="1432"/>
    </location>
</feature>
<evidence type="ECO:0000256" key="3">
    <source>
        <dbReference type="ARBA" id="ARBA00022771"/>
    </source>
</evidence>
<feature type="compositionally biased region" description="Polar residues" evidence="7">
    <location>
        <begin position="536"/>
        <end position="554"/>
    </location>
</feature>
<evidence type="ECO:0000256" key="2">
    <source>
        <dbReference type="ARBA" id="ARBA00022723"/>
    </source>
</evidence>
<dbReference type="Pfam" id="PF16207">
    <property type="entry name" value="RAWUL"/>
    <property type="match status" value="1"/>
</dbReference>
<name>A0AAE0ZVQ2_9GAST</name>
<feature type="compositionally biased region" description="Basic and acidic residues" evidence="7">
    <location>
        <begin position="524"/>
        <end position="534"/>
    </location>
</feature>
<feature type="domain" description="RING-type" evidence="8">
    <location>
        <begin position="78"/>
        <end position="117"/>
    </location>
</feature>
<dbReference type="InterPro" id="IPR032443">
    <property type="entry name" value="RAWUL"/>
</dbReference>
<evidence type="ECO:0000256" key="1">
    <source>
        <dbReference type="ARBA" id="ARBA00004123"/>
    </source>
</evidence>
<feature type="compositionally biased region" description="Polar residues" evidence="7">
    <location>
        <begin position="1757"/>
        <end position="1784"/>
    </location>
</feature>
<dbReference type="GO" id="GO:1990841">
    <property type="term" value="F:promoter-specific chromatin binding"/>
    <property type="evidence" value="ECO:0007669"/>
    <property type="project" value="TreeGrafter"/>
</dbReference>
<evidence type="ECO:0000313" key="9">
    <source>
        <dbReference type="EMBL" id="KAK3776558.1"/>
    </source>
</evidence>
<feature type="compositionally biased region" description="Low complexity" evidence="7">
    <location>
        <begin position="1633"/>
        <end position="1644"/>
    </location>
</feature>
<feature type="region of interest" description="Disordered" evidence="7">
    <location>
        <begin position="1741"/>
        <end position="2067"/>
    </location>
</feature>
<evidence type="ECO:0000256" key="4">
    <source>
        <dbReference type="ARBA" id="ARBA00022833"/>
    </source>
</evidence>
<feature type="region of interest" description="Disordered" evidence="7">
    <location>
        <begin position="1260"/>
        <end position="1320"/>
    </location>
</feature>
<keyword evidence="2" id="KW-0479">Metal-binding</keyword>
<feature type="region of interest" description="Disordered" evidence="7">
    <location>
        <begin position="824"/>
        <end position="890"/>
    </location>
</feature>
<dbReference type="SUPFAM" id="SSF57850">
    <property type="entry name" value="RING/U-box"/>
    <property type="match status" value="1"/>
</dbReference>
<feature type="compositionally biased region" description="Polar residues" evidence="7">
    <location>
        <begin position="878"/>
        <end position="890"/>
    </location>
</feature>
<feature type="compositionally biased region" description="Polar residues" evidence="7">
    <location>
        <begin position="724"/>
        <end position="745"/>
    </location>
</feature>
<dbReference type="FunFam" id="3.30.40.10:FF:000033">
    <property type="entry name" value="Polycomb group RING finger protein 3"/>
    <property type="match status" value="1"/>
</dbReference>
<gene>
    <name evidence="9" type="ORF">RRG08_037064</name>
</gene>
<dbReference type="PROSITE" id="PS00518">
    <property type="entry name" value="ZF_RING_1"/>
    <property type="match status" value="1"/>
</dbReference>
<feature type="compositionally biased region" description="Basic and acidic residues" evidence="7">
    <location>
        <begin position="2057"/>
        <end position="2066"/>
    </location>
</feature>
<feature type="compositionally biased region" description="Basic and acidic residues" evidence="7">
    <location>
        <begin position="383"/>
        <end position="392"/>
    </location>
</feature>
<feature type="region of interest" description="Disordered" evidence="7">
    <location>
        <begin position="1060"/>
        <end position="1121"/>
    </location>
</feature>
<dbReference type="GO" id="GO:0008270">
    <property type="term" value="F:zinc ion binding"/>
    <property type="evidence" value="ECO:0007669"/>
    <property type="project" value="UniProtKB-KW"/>
</dbReference>
<feature type="region of interest" description="Disordered" evidence="7">
    <location>
        <begin position="1623"/>
        <end position="1644"/>
    </location>
</feature>
<feature type="region of interest" description="Disordered" evidence="7">
    <location>
        <begin position="1489"/>
        <end position="1520"/>
    </location>
</feature>
<dbReference type="InterPro" id="IPR001841">
    <property type="entry name" value="Znf_RING"/>
</dbReference>
<feature type="compositionally biased region" description="Polar residues" evidence="7">
    <location>
        <begin position="1089"/>
        <end position="1118"/>
    </location>
</feature>
<feature type="region of interest" description="Disordered" evidence="7">
    <location>
        <begin position="993"/>
        <end position="1033"/>
    </location>
</feature>
<dbReference type="PANTHER" id="PTHR10825">
    <property type="entry name" value="RING FINGER DOMAIN-CONTAINING, POLYCOMB GROUP COMPONENT"/>
    <property type="match status" value="1"/>
</dbReference>
<feature type="compositionally biased region" description="Low complexity" evidence="7">
    <location>
        <begin position="1990"/>
        <end position="2037"/>
    </location>
</feature>
<evidence type="ECO:0000256" key="5">
    <source>
        <dbReference type="ARBA" id="ARBA00023242"/>
    </source>
</evidence>
<feature type="compositionally biased region" description="Basic and acidic residues" evidence="7">
    <location>
        <begin position="1492"/>
        <end position="1501"/>
    </location>
</feature>
<proteinExistence type="predicted"/>
<dbReference type="EMBL" id="JAWDGP010003199">
    <property type="protein sequence ID" value="KAK3776558.1"/>
    <property type="molecule type" value="Genomic_DNA"/>
</dbReference>
<dbReference type="Pfam" id="PF13923">
    <property type="entry name" value="zf-C3HC4_2"/>
    <property type="match status" value="1"/>
</dbReference>
<keyword evidence="10" id="KW-1185">Reference proteome</keyword>
<feature type="compositionally biased region" description="Polar residues" evidence="7">
    <location>
        <begin position="1020"/>
        <end position="1033"/>
    </location>
</feature>
<dbReference type="Proteomes" id="UP001283361">
    <property type="component" value="Unassembled WGS sequence"/>
</dbReference>
<feature type="region of interest" description="Disordered" evidence="7">
    <location>
        <begin position="323"/>
        <end position="392"/>
    </location>
</feature>
<feature type="compositionally biased region" description="Basic and acidic residues" evidence="7">
    <location>
        <begin position="323"/>
        <end position="375"/>
    </location>
</feature>